<proteinExistence type="predicted"/>
<evidence type="ECO:0000313" key="3">
    <source>
        <dbReference type="Proteomes" id="UP000198926"/>
    </source>
</evidence>
<feature type="transmembrane region" description="Helical" evidence="1">
    <location>
        <begin position="7"/>
        <end position="29"/>
    </location>
</feature>
<reference evidence="2 3" key="1">
    <citation type="submission" date="2016-10" db="EMBL/GenBank/DDBJ databases">
        <authorList>
            <person name="de Groot N.N."/>
        </authorList>
    </citation>
    <scope>NUCLEOTIDE SEQUENCE [LARGE SCALE GENOMIC DNA]</scope>
    <source>
        <strain evidence="2 3">DSM 29433</strain>
    </source>
</reference>
<dbReference type="AlphaFoldDB" id="A0A1I6LIQ3"/>
<name>A0A1I6LIQ3_9RHOB</name>
<organism evidence="2 3">
    <name type="scientific">Yoonia litorea</name>
    <dbReference type="NCBI Taxonomy" id="1123755"/>
    <lineage>
        <taxon>Bacteria</taxon>
        <taxon>Pseudomonadati</taxon>
        <taxon>Pseudomonadota</taxon>
        <taxon>Alphaproteobacteria</taxon>
        <taxon>Rhodobacterales</taxon>
        <taxon>Paracoccaceae</taxon>
        <taxon>Yoonia</taxon>
    </lineage>
</organism>
<keyword evidence="1" id="KW-1133">Transmembrane helix</keyword>
<feature type="transmembrane region" description="Helical" evidence="1">
    <location>
        <begin position="41"/>
        <end position="62"/>
    </location>
</feature>
<dbReference type="STRING" id="1123755.SAMN05444714_0578"/>
<keyword evidence="1" id="KW-0472">Membrane</keyword>
<feature type="transmembrane region" description="Helical" evidence="1">
    <location>
        <begin position="74"/>
        <end position="94"/>
    </location>
</feature>
<dbReference type="Proteomes" id="UP000198926">
    <property type="component" value="Unassembled WGS sequence"/>
</dbReference>
<keyword evidence="3" id="KW-1185">Reference proteome</keyword>
<protein>
    <submittedName>
        <fullName evidence="2">Uncharacterized protein</fullName>
    </submittedName>
</protein>
<keyword evidence="1" id="KW-0812">Transmembrane</keyword>
<gene>
    <name evidence="2" type="ORF">SAMN05444714_0578</name>
</gene>
<sequence>MRDWLTYTGAFVCGLIVAYAAYITAFQFVMSRDLALSMTGFVGLVILLPMLLGAFVFGVIYPRFSGVQFTGGDWLNGFAFTFAITIMCTGLILSRAMAQLPATLLLVALLFIGARVLIARKRASNE</sequence>
<accession>A0A1I6LIQ3</accession>
<dbReference type="EMBL" id="FOZM01000001">
    <property type="protein sequence ID" value="SFS03365.1"/>
    <property type="molecule type" value="Genomic_DNA"/>
</dbReference>
<feature type="transmembrane region" description="Helical" evidence="1">
    <location>
        <begin position="100"/>
        <end position="118"/>
    </location>
</feature>
<evidence type="ECO:0000256" key="1">
    <source>
        <dbReference type="SAM" id="Phobius"/>
    </source>
</evidence>
<evidence type="ECO:0000313" key="2">
    <source>
        <dbReference type="EMBL" id="SFS03365.1"/>
    </source>
</evidence>